<organism evidence="1 2">
    <name type="scientific">Hippocampus comes</name>
    <name type="common">Tiger tail seahorse</name>
    <dbReference type="NCBI Taxonomy" id="109280"/>
    <lineage>
        <taxon>Eukaryota</taxon>
        <taxon>Metazoa</taxon>
        <taxon>Chordata</taxon>
        <taxon>Craniata</taxon>
        <taxon>Vertebrata</taxon>
        <taxon>Euteleostomi</taxon>
        <taxon>Actinopterygii</taxon>
        <taxon>Neopterygii</taxon>
        <taxon>Teleostei</taxon>
        <taxon>Neoteleostei</taxon>
        <taxon>Acanthomorphata</taxon>
        <taxon>Syngnathiaria</taxon>
        <taxon>Syngnathiformes</taxon>
        <taxon>Syngnathoidei</taxon>
        <taxon>Syngnathidae</taxon>
        <taxon>Hippocampus</taxon>
    </lineage>
</organism>
<dbReference type="InterPro" id="IPR013783">
    <property type="entry name" value="Ig-like_fold"/>
</dbReference>
<protein>
    <recommendedName>
        <fullName evidence="3">Ig-like domain-containing protein</fullName>
    </recommendedName>
</protein>
<evidence type="ECO:0000313" key="1">
    <source>
        <dbReference type="Ensembl" id="ENSHCOP00000003751.1"/>
    </source>
</evidence>
<dbReference type="SUPFAM" id="SSF48726">
    <property type="entry name" value="Immunoglobulin"/>
    <property type="match status" value="1"/>
</dbReference>
<reference evidence="1" key="2">
    <citation type="submission" date="2025-09" db="UniProtKB">
        <authorList>
            <consortium name="Ensembl"/>
        </authorList>
    </citation>
    <scope>IDENTIFICATION</scope>
</reference>
<accession>A0A3Q2XU14</accession>
<dbReference type="Ensembl" id="ENSHCOT00000008203.1">
    <property type="protein sequence ID" value="ENSHCOP00000003751.1"/>
    <property type="gene ID" value="ENSHCOG00000005142.1"/>
</dbReference>
<reference evidence="1" key="1">
    <citation type="submission" date="2025-08" db="UniProtKB">
        <authorList>
            <consortium name="Ensembl"/>
        </authorList>
    </citation>
    <scope>IDENTIFICATION</scope>
</reference>
<dbReference type="AlphaFoldDB" id="A0A3Q2XU14"/>
<proteinExistence type="predicted"/>
<dbReference type="InterPro" id="IPR036179">
    <property type="entry name" value="Ig-like_dom_sf"/>
</dbReference>
<sequence length="214" mass="24363">MAKWKVDTENRGFQTSWESEYMFMDVAGKPVCLLCGESLTVHQPERDARTVEGAAVKLDCSYDGAGNLDYILWYKQEANPSPDFILSTNQFGVGKNAEKYVERFLKYQSPNLVLMLMRIVKVLLVPSKARYKQNPICQFPSCFHAQIKCIVSVPIIFLFQLHVWENLSVATLKLVLHQRSASSQRHPSGQRSSSTRLSCHPYRLDTLLQVSVMS</sequence>
<evidence type="ECO:0008006" key="3">
    <source>
        <dbReference type="Google" id="ProtNLM"/>
    </source>
</evidence>
<dbReference type="GeneTree" id="ENSGT00940000177314"/>
<keyword evidence="2" id="KW-1185">Reference proteome</keyword>
<dbReference type="Gene3D" id="2.60.40.10">
    <property type="entry name" value="Immunoglobulins"/>
    <property type="match status" value="1"/>
</dbReference>
<evidence type="ECO:0000313" key="2">
    <source>
        <dbReference type="Proteomes" id="UP000264820"/>
    </source>
</evidence>
<dbReference type="Proteomes" id="UP000264820">
    <property type="component" value="Unplaced"/>
</dbReference>
<name>A0A3Q2XU14_HIPCM</name>